<proteinExistence type="predicted"/>
<dbReference type="Proteomes" id="UP000244496">
    <property type="component" value="Chromosome"/>
</dbReference>
<reference evidence="1 2" key="1">
    <citation type="submission" date="2018-04" db="EMBL/GenBank/DDBJ databases">
        <title>Genome sequencing of Gemmobacter.</title>
        <authorList>
            <person name="Yi H."/>
            <person name="Baek M.-G."/>
        </authorList>
    </citation>
    <scope>NUCLEOTIDE SEQUENCE [LARGE SCALE GENOMIC DNA]</scope>
    <source>
        <strain evidence="1 2">HYN0069</strain>
    </source>
</reference>
<protein>
    <submittedName>
        <fullName evidence="1">Flagellar assembly protein FliH</fullName>
    </submittedName>
</protein>
<sequence>MGTAEVMALVRAKAGKGFSGTARPVDGSFRAVPIDRMARLEAAAVEAVEAEVVVDDMAEVVPPAPTVEELLAEAREAGFAAGRADGLAEGRKLGALDTEAGVIAARDAFVALASKLAVTGMDGADALSAALSGAVRSMASVRAGQVIDDLPAPFLARIEILADRVAQGVRAVTVALHPEDLAAVAPYLAGSDLAGAVVAADPRLSRGDVAVRAEGISLTDLIGVAP</sequence>
<gene>
    <name evidence="1" type="ORF">HYN69_15265</name>
</gene>
<name>A0A2S0UPC9_9RHOB</name>
<keyword evidence="1" id="KW-0969">Cilium</keyword>
<evidence type="ECO:0000313" key="2">
    <source>
        <dbReference type="Proteomes" id="UP000244496"/>
    </source>
</evidence>
<keyword evidence="1" id="KW-0966">Cell projection</keyword>
<accession>A0A2S0UPC9</accession>
<keyword evidence="1" id="KW-0282">Flagellum</keyword>
<dbReference type="EMBL" id="CP028918">
    <property type="protein sequence ID" value="AWB49678.1"/>
    <property type="molecule type" value="Genomic_DNA"/>
</dbReference>
<evidence type="ECO:0000313" key="1">
    <source>
        <dbReference type="EMBL" id="AWB49678.1"/>
    </source>
</evidence>
<dbReference type="AlphaFoldDB" id="A0A2S0UPC9"/>
<keyword evidence="2" id="KW-1185">Reference proteome</keyword>
<organism evidence="1 2">
    <name type="scientific">Paragemmobacter aquarius</name>
    <dbReference type="NCBI Taxonomy" id="2169400"/>
    <lineage>
        <taxon>Bacteria</taxon>
        <taxon>Pseudomonadati</taxon>
        <taxon>Pseudomonadota</taxon>
        <taxon>Alphaproteobacteria</taxon>
        <taxon>Rhodobacterales</taxon>
        <taxon>Paracoccaceae</taxon>
        <taxon>Paragemmobacter</taxon>
    </lineage>
</organism>
<dbReference type="KEGG" id="geh:HYN69_15265"/>